<proteinExistence type="predicted"/>
<keyword evidence="1" id="KW-0167">Capsid protein</keyword>
<evidence type="ECO:0000313" key="1">
    <source>
        <dbReference type="EMBL" id="DBA06980.1"/>
    </source>
</evidence>
<dbReference type="Pfam" id="PF11128">
    <property type="entry name" value="Nucleocap_ssRNA"/>
    <property type="match status" value="1"/>
</dbReference>
<protein>
    <submittedName>
        <fullName evidence="1">Coat protein</fullName>
    </submittedName>
</protein>
<dbReference type="GO" id="GO:0019028">
    <property type="term" value="C:viral capsid"/>
    <property type="evidence" value="ECO:0007669"/>
    <property type="project" value="UniProtKB-KW"/>
</dbReference>
<accession>A0A9N7ABF3</accession>
<dbReference type="InterPro" id="IPR021310">
    <property type="entry name" value="Nucleocap_ssRNA"/>
</dbReference>
<dbReference type="EMBL" id="BK062750">
    <property type="protein sequence ID" value="DBA06980.1"/>
    <property type="molecule type" value="Genomic_RNA"/>
</dbReference>
<organism evidence="1">
    <name type="scientific">Zostera ophiovirus</name>
    <dbReference type="NCBI Taxonomy" id="2983965"/>
    <lineage>
        <taxon>Viruses</taxon>
        <taxon>Riboviria</taxon>
        <taxon>Orthornavirae</taxon>
        <taxon>Negarnaviricota</taxon>
        <taxon>Haploviricotina</taxon>
        <taxon>Milneviricetes</taxon>
        <taxon>Naedrevirales</taxon>
        <taxon>Aspiviridae</taxon>
        <taxon>Ophiovirus</taxon>
    </lineage>
</organism>
<keyword evidence="1" id="KW-0946">Virion</keyword>
<sequence length="452" mass="50649">MESSRLSVDEFLALARSVLTDEQSREVLKGRGFFDVDAHGKYVRTRKLDLAVSFLLPVNERNRLVLWDKDGNVDYVRDEVIVPAPAINPRPASSVFSAGSSSGTRNVSVAELNRIFNSVALGVRKDDITDSLIECLREIPGEYNTYDPKEVKIVFFENSESTFRSLIGAGTRVIDAILFKHFMKSNIDAFDISTLPPNPDGTFTISDAEICRKISVGHKALTSAFVFVYNQGYLPQLNETKQLPKFIRETVFHNELKNQGELANLLSSASLKKFPGSAFLFPDISNLLPSICVARCRLNVAGNRVIRYAAMANCFENRFMFTPAHNRLNLEADNIKIAFSIEIRTFLASLESDFEAQCMNHPFSETKVILPGLTKKLTHAVLYSLSIDGLRQMASRVVSENRLSWKKDIDFWGISTSNDIDSNIRTYPVFDESVADFSGLSIETIRGVWGKQ</sequence>
<reference evidence="1" key="1">
    <citation type="journal article" date="2023" name="bioRxiv">
        <title>Expanding the repertoire of the plant infecting ophioviruses.</title>
        <authorList>
            <person name="Debat H."/>
            <person name="Garcia M.L."/>
            <person name="Bejerman N."/>
        </authorList>
    </citation>
    <scope>NUCLEOTIDE SEQUENCE</scope>
</reference>
<name>A0A9N7ABF3_9VIRU</name>